<evidence type="ECO:0000313" key="3">
    <source>
        <dbReference type="Proteomes" id="UP000050833"/>
    </source>
</evidence>
<protein>
    <submittedName>
        <fullName evidence="2">Uncharacterized protein</fullName>
    </submittedName>
</protein>
<name>A0AAW3JRE3_9FIRM</name>
<accession>A0AAW3JRE3</accession>
<keyword evidence="3" id="KW-1185">Reference proteome</keyword>
<feature type="signal peptide" evidence="1">
    <location>
        <begin position="1"/>
        <end position="22"/>
    </location>
</feature>
<sequence length="221" mass="24987">MKKSIRILAAVVAVILFFNGLANNVNVFAASVSSDTKNIEKVLKYYKKGQYKKAQKYNKKLSKIVKEKCVKKMPAKIKKAYRKIVKSYNTDNSLGKKYISGYYLTDIDNDSVAELIVRAGSSEADARFYVYDWKKGKIKKIGSVEALHSEVYAYIGHKGFIIYGGAQQAEWMKTVIVKNGKLKVNIIGEREDADPHFGLRCGLDNHTLYTGGYRIEYSDLL</sequence>
<keyword evidence="1" id="KW-0732">Signal</keyword>
<dbReference type="RefSeq" id="WP_055944396.1">
    <property type="nucleotide sequence ID" value="NZ_DBGDCA010000138.1"/>
</dbReference>
<evidence type="ECO:0000313" key="2">
    <source>
        <dbReference type="EMBL" id="KQC85005.1"/>
    </source>
</evidence>
<organism evidence="2 3">
    <name type="scientific">Butyribacter intestini</name>
    <dbReference type="NCBI Taxonomy" id="1703332"/>
    <lineage>
        <taxon>Bacteria</taxon>
        <taxon>Bacillati</taxon>
        <taxon>Bacillota</taxon>
        <taxon>Clostridia</taxon>
        <taxon>Lachnospirales</taxon>
        <taxon>Lachnospiraceae</taxon>
        <taxon>Butyribacter</taxon>
    </lineage>
</organism>
<dbReference type="Proteomes" id="UP000050833">
    <property type="component" value="Unassembled WGS sequence"/>
</dbReference>
<gene>
    <name evidence="2" type="ORF">APZ18_09845</name>
</gene>
<reference evidence="2 3" key="1">
    <citation type="submission" date="2015-10" db="EMBL/GenBank/DDBJ databases">
        <title>Butyribacter intestini gen. nov., sp. nov., a butyric acid-producing bacterium of the family Lachnospiraceae isolated from the human faeces.</title>
        <authorList>
            <person name="Zou Y."/>
            <person name="Xue W."/>
            <person name="Luo G."/>
            <person name="Lv M."/>
        </authorList>
    </citation>
    <scope>NUCLEOTIDE SEQUENCE [LARGE SCALE GENOMIC DNA]</scope>
    <source>
        <strain evidence="2 3">TF01-11</strain>
    </source>
</reference>
<proteinExistence type="predicted"/>
<dbReference type="EMBL" id="LLKB01000005">
    <property type="protein sequence ID" value="KQC85005.1"/>
    <property type="molecule type" value="Genomic_DNA"/>
</dbReference>
<evidence type="ECO:0000256" key="1">
    <source>
        <dbReference type="SAM" id="SignalP"/>
    </source>
</evidence>
<feature type="chain" id="PRO_5043340972" evidence="1">
    <location>
        <begin position="23"/>
        <end position="221"/>
    </location>
</feature>
<dbReference type="AlphaFoldDB" id="A0AAW3JRE3"/>
<comment type="caution">
    <text evidence="2">The sequence shown here is derived from an EMBL/GenBank/DDBJ whole genome shotgun (WGS) entry which is preliminary data.</text>
</comment>